<evidence type="ECO:0000256" key="3">
    <source>
        <dbReference type="SAM" id="SignalP"/>
    </source>
</evidence>
<dbReference type="STRING" id="351627.Csac_2663"/>
<feature type="signal peptide" evidence="3">
    <location>
        <begin position="1"/>
        <end position="28"/>
    </location>
</feature>
<feature type="transmembrane region" description="Helical" evidence="2">
    <location>
        <begin position="38"/>
        <end position="61"/>
    </location>
</feature>
<dbReference type="EMBL" id="CP000679">
    <property type="protein sequence ID" value="ABP68234.1"/>
    <property type="molecule type" value="Genomic_DNA"/>
</dbReference>
<reference evidence="4 5" key="1">
    <citation type="journal article" date="2008" name="Appl. Environ. Microbiol.">
        <title>Hydrogenomics of the extremely thermophilic bacterium Caldicellulosiruptor saccharolyticus.</title>
        <authorList>
            <person name="van de Werken H.J."/>
            <person name="Verhaart M.R."/>
            <person name="VanFossen A.L."/>
            <person name="Willquist K."/>
            <person name="Lewis D.L."/>
            <person name="Nichols J.D."/>
            <person name="Goorissen H.P."/>
            <person name="Mongodin E.F."/>
            <person name="Nelson K.E."/>
            <person name="van Niel E.W."/>
            <person name="Stams A.J."/>
            <person name="Ward D.E."/>
            <person name="de Vos W.M."/>
            <person name="van der Oost J."/>
            <person name="Kelly R.M."/>
            <person name="Kengen S.W."/>
        </authorList>
    </citation>
    <scope>NUCLEOTIDE SEQUENCE [LARGE SCALE GENOMIC DNA]</scope>
    <source>
        <strain evidence="5">ATCC 43494 / DSM 8903 / Tp8T 6331</strain>
    </source>
</reference>
<feature type="transmembrane region" description="Helical" evidence="2">
    <location>
        <begin position="392"/>
        <end position="411"/>
    </location>
</feature>
<evidence type="ECO:0000313" key="5">
    <source>
        <dbReference type="Proteomes" id="UP000000256"/>
    </source>
</evidence>
<accession>A4XMU9</accession>
<gene>
    <name evidence="4" type="ordered locus">Csac_2663</name>
</gene>
<feature type="transmembrane region" description="Helical" evidence="2">
    <location>
        <begin position="186"/>
        <end position="207"/>
    </location>
</feature>
<feature type="transmembrane region" description="Helical" evidence="2">
    <location>
        <begin position="340"/>
        <end position="358"/>
    </location>
</feature>
<dbReference type="KEGG" id="csc:Csac_2663"/>
<keyword evidence="5" id="KW-1185">Reference proteome</keyword>
<name>A4XMU9_CALS8</name>
<dbReference type="Proteomes" id="UP000000256">
    <property type="component" value="Chromosome"/>
</dbReference>
<keyword evidence="3" id="KW-0732">Signal</keyword>
<dbReference type="AlphaFoldDB" id="A4XMU9"/>
<feature type="transmembrane region" description="Helical" evidence="2">
    <location>
        <begin position="136"/>
        <end position="157"/>
    </location>
</feature>
<feature type="transmembrane region" description="Helical" evidence="2">
    <location>
        <begin position="81"/>
        <end position="102"/>
    </location>
</feature>
<keyword evidence="2" id="KW-1133">Transmembrane helix</keyword>
<feature type="region of interest" description="Disordered" evidence="1">
    <location>
        <begin position="500"/>
        <end position="535"/>
    </location>
</feature>
<dbReference type="HOGENOM" id="CLU_380698_0_0_9"/>
<dbReference type="eggNOG" id="ENOG5032RFM">
    <property type="taxonomic scope" value="Bacteria"/>
</dbReference>
<evidence type="ECO:0000256" key="2">
    <source>
        <dbReference type="SAM" id="Phobius"/>
    </source>
</evidence>
<evidence type="ECO:0008006" key="6">
    <source>
        <dbReference type="Google" id="ProtNLM"/>
    </source>
</evidence>
<organism evidence="4 5">
    <name type="scientific">Caldicellulosiruptor saccharolyticus (strain ATCC 43494 / DSM 8903 / Tp8T 6331)</name>
    <dbReference type="NCBI Taxonomy" id="351627"/>
    <lineage>
        <taxon>Bacteria</taxon>
        <taxon>Bacillati</taxon>
        <taxon>Bacillota</taxon>
        <taxon>Bacillota incertae sedis</taxon>
        <taxon>Caldicellulosiruptorales</taxon>
        <taxon>Caldicellulosiruptoraceae</taxon>
        <taxon>Caldicellulosiruptor</taxon>
    </lineage>
</organism>
<keyword evidence="2" id="KW-0472">Membrane</keyword>
<feature type="compositionally biased region" description="Pro residues" evidence="1">
    <location>
        <begin position="509"/>
        <end position="527"/>
    </location>
</feature>
<feature type="transmembrane region" description="Helical" evidence="2">
    <location>
        <begin position="227"/>
        <end position="247"/>
    </location>
</feature>
<proteinExistence type="predicted"/>
<protein>
    <recommendedName>
        <fullName evidence="6">Transmembrane protein</fullName>
    </recommendedName>
</protein>
<feature type="chain" id="PRO_5002677041" description="Transmembrane protein" evidence="3">
    <location>
        <begin position="29"/>
        <end position="727"/>
    </location>
</feature>
<dbReference type="RefSeq" id="WP_011918150.1">
    <property type="nucleotide sequence ID" value="NC_009437.1"/>
</dbReference>
<sequence length="727" mass="80705">MNLIMKRLKISLPAVILLLAFVPLYAFAADNAATKTIKLAFNVVSAIGSASLFVSLTLFFIRLMAHKNSVERAKIMQWSKYILAGSIIIFALSTVVGIMLYYQQQLIDIAKISFTNPAEEPKIKKILFDIGDKLDIFVNAIINVLTAFIVTPIEWFAKLAGFKPMNQLFFEGNPFSNKEMDFLLKYYWVVASVASVFIIILAGKTAIKLMFSGITASERVSLTKEITTWFMALLVIATAPWILFLLFEFFSLLTKWLQSVINSSFSYTTKSNETFSTIIDVFGLHYDESKTAEEIAQDNTIIDTFFFQVCGSNPANTIIMKALYIPLWAKINLVFMVRKYILGVFFLFTPFAVLMWGIKRDSMLLNVWFGEILTNASMAFFYAFTYMTTIHIFTAAGWTGWAFGFIAMYSIPKIADTLRNLLQNLFERWAGVDELNLARPALGSLSNMLLGFRNAFNALGMIRPTRVANSANIEEPATALSPAQNRAVVMKDSRNYDDDDSFFASGTATPPPSFSPNPRPSFRPRPPYSGGGGAAAAANTRKMAAAAAVVGLTGGVAAPVATVAAGSSEMAAAGSGAFSAQGAYSGSFASANFSSADFSIFKESSSSYKIDDRIDSAVFERIQQNPEYQPYFEQTGGLFKMLSSVNKAKVFVEAVKTGDTARLEKEYNISDNTKHALNALHHIYKMEKDLLLGQLGLHEMKTQNQNWNRQGNLRRYFVKPDFSEFRT</sequence>
<keyword evidence="2" id="KW-0812">Transmembrane</keyword>
<evidence type="ECO:0000256" key="1">
    <source>
        <dbReference type="SAM" id="MobiDB-lite"/>
    </source>
</evidence>
<evidence type="ECO:0000313" key="4">
    <source>
        <dbReference type="EMBL" id="ABP68234.1"/>
    </source>
</evidence>